<sequence>MAERRDVIRTKKALITATYELIQEPHTKTITVNDILERANISRGTFYAHYKNIPDLIDAVEDYILDQFNELFDHLTAIPKDKIETRQAIVQLINIIESRQSDLKSIFNYVDDVRLQHKIKIRFTYKIAKSLSETANVHDPEFLSVCICSIIFNPIIKWFDHPGDVTKEHLADNITRFIFDGYKSFFN</sequence>
<dbReference type="PANTHER" id="PTHR43479">
    <property type="entry name" value="ACREF/ENVCD OPERON REPRESSOR-RELATED"/>
    <property type="match status" value="1"/>
</dbReference>
<dbReference type="Pfam" id="PF00440">
    <property type="entry name" value="TetR_N"/>
    <property type="match status" value="1"/>
</dbReference>
<keyword evidence="1 2" id="KW-0238">DNA-binding</keyword>
<dbReference type="Proteomes" id="UP000187651">
    <property type="component" value="Unassembled WGS sequence"/>
</dbReference>
<dbReference type="AlphaFoldDB" id="A0A1G9T673"/>
<dbReference type="InterPro" id="IPR009057">
    <property type="entry name" value="Homeodomain-like_sf"/>
</dbReference>
<dbReference type="PROSITE" id="PS50977">
    <property type="entry name" value="HTH_TETR_2"/>
    <property type="match status" value="1"/>
</dbReference>
<dbReference type="RefSeq" id="WP_074520527.1">
    <property type="nucleotide sequence ID" value="NZ_FNHZ01000001.1"/>
</dbReference>
<dbReference type="PANTHER" id="PTHR43479:SF11">
    <property type="entry name" value="ACREF_ENVCD OPERON REPRESSOR-RELATED"/>
    <property type="match status" value="1"/>
</dbReference>
<evidence type="ECO:0000313" key="5">
    <source>
        <dbReference type="Proteomes" id="UP000187651"/>
    </source>
</evidence>
<protein>
    <submittedName>
        <fullName evidence="4">Transcriptional regulator, TetR family</fullName>
    </submittedName>
</protein>
<dbReference type="EMBL" id="FNHZ01000001">
    <property type="protein sequence ID" value="SDM43137.1"/>
    <property type="molecule type" value="Genomic_DNA"/>
</dbReference>
<evidence type="ECO:0000256" key="1">
    <source>
        <dbReference type="ARBA" id="ARBA00023125"/>
    </source>
</evidence>
<organism evidence="4 5">
    <name type="scientific">Lachnospira pectinoschiza</name>
    <dbReference type="NCBI Taxonomy" id="28052"/>
    <lineage>
        <taxon>Bacteria</taxon>
        <taxon>Bacillati</taxon>
        <taxon>Bacillota</taxon>
        <taxon>Clostridia</taxon>
        <taxon>Lachnospirales</taxon>
        <taxon>Lachnospiraceae</taxon>
        <taxon>Lachnospira</taxon>
    </lineage>
</organism>
<dbReference type="InterPro" id="IPR001647">
    <property type="entry name" value="HTH_TetR"/>
</dbReference>
<reference evidence="5" key="1">
    <citation type="submission" date="2016-10" db="EMBL/GenBank/DDBJ databases">
        <authorList>
            <person name="Varghese N."/>
            <person name="Submissions S."/>
        </authorList>
    </citation>
    <scope>NUCLEOTIDE SEQUENCE [LARGE SCALE GENOMIC DNA]</scope>
    <source>
        <strain evidence="5">M83</strain>
    </source>
</reference>
<accession>A0A1G9T673</accession>
<evidence type="ECO:0000259" key="3">
    <source>
        <dbReference type="PROSITE" id="PS50977"/>
    </source>
</evidence>
<name>A0A1G9T673_9FIRM</name>
<keyword evidence="5" id="KW-1185">Reference proteome</keyword>
<proteinExistence type="predicted"/>
<dbReference type="InterPro" id="IPR050624">
    <property type="entry name" value="HTH-type_Tx_Regulator"/>
</dbReference>
<dbReference type="GO" id="GO:0003677">
    <property type="term" value="F:DNA binding"/>
    <property type="evidence" value="ECO:0007669"/>
    <property type="project" value="UniProtKB-UniRule"/>
</dbReference>
<evidence type="ECO:0000256" key="2">
    <source>
        <dbReference type="PROSITE-ProRule" id="PRU00335"/>
    </source>
</evidence>
<dbReference type="OrthoDB" id="9810250at2"/>
<evidence type="ECO:0000313" key="4">
    <source>
        <dbReference type="EMBL" id="SDM43137.1"/>
    </source>
</evidence>
<dbReference type="SUPFAM" id="SSF46689">
    <property type="entry name" value="Homeodomain-like"/>
    <property type="match status" value="1"/>
</dbReference>
<dbReference type="Gene3D" id="1.10.357.10">
    <property type="entry name" value="Tetracycline Repressor, domain 2"/>
    <property type="match status" value="1"/>
</dbReference>
<gene>
    <name evidence="4" type="ORF">SAMN05216544_0226</name>
</gene>
<feature type="DNA-binding region" description="H-T-H motif" evidence="2">
    <location>
        <begin position="31"/>
        <end position="50"/>
    </location>
</feature>
<feature type="domain" description="HTH tetR-type" evidence="3">
    <location>
        <begin position="8"/>
        <end position="68"/>
    </location>
</feature>